<dbReference type="PANTHER" id="PTHR11455:SF22">
    <property type="entry name" value="CRYPTOCHROME DASH"/>
    <property type="match status" value="1"/>
</dbReference>
<organism evidence="8 9">
    <name type="scientific">Elliptochloris bilobata</name>
    <dbReference type="NCBI Taxonomy" id="381761"/>
    <lineage>
        <taxon>Eukaryota</taxon>
        <taxon>Viridiplantae</taxon>
        <taxon>Chlorophyta</taxon>
        <taxon>core chlorophytes</taxon>
        <taxon>Trebouxiophyceae</taxon>
        <taxon>Trebouxiophyceae incertae sedis</taxon>
        <taxon>Elliptochloris clade</taxon>
        <taxon>Elliptochloris</taxon>
    </lineage>
</organism>
<name>A0AAW1RKD7_9CHLO</name>
<gene>
    <name evidence="8" type="ORF">WJX81_004377</name>
</gene>
<comment type="cofactor">
    <cofactor evidence="4">
        <name>FAD</name>
        <dbReference type="ChEBI" id="CHEBI:57692"/>
    </cofactor>
    <text evidence="4">Binds 1 FAD per subunit.</text>
</comment>
<feature type="site" description="Electron transfer via tryptophanyl radical" evidence="5">
    <location>
        <position position="299"/>
    </location>
</feature>
<comment type="caution">
    <text evidence="8">The sequence shown here is derived from an EMBL/GenBank/DDBJ whole genome shotgun (WGS) entry which is preliminary data.</text>
</comment>
<comment type="similarity">
    <text evidence="1">Belongs to the DNA photolyase class-1 family.</text>
</comment>
<sequence>MRAGFALELISKLPKLGPYQCLFLLEALHELRAEEAVAAALEEAASAVGATCAVHAFWGATLYRPQDLPSAAQFRAAAGAKPLQAGRGGAAAGPVTGEDGRTGTNPEAVDLSRVAVMPGVMTDFIKGVSAHARVCPPMPAPERLQPPPPLPERFMLDIPVDARAAYSAAGAYEALEALEELTSISYTGGDGKRSAPGPAPDAADGADTLAMHLQFRDFFIFSALRAGDWLGRPGGQHGAKPRQPWAPPSCSALSRWCAGRTGLPFVDAAMRELGATGFMNNRGRQNAASFFAKGLHQDWRLGAAVFQALLIDHDTAVNAGNWAYNAGVGADPRNRTFRTVSQGTKYDSEARYIRAWVPELAGLEPDLAHEPWRLPADEVAALGYPAPMVAPATQIAVGPKRGGAR</sequence>
<keyword evidence="9" id="KW-1185">Reference proteome</keyword>
<reference evidence="8 9" key="1">
    <citation type="journal article" date="2024" name="Nat. Commun.">
        <title>Phylogenomics reveals the evolutionary origins of lichenization in chlorophyte algae.</title>
        <authorList>
            <person name="Puginier C."/>
            <person name="Libourel C."/>
            <person name="Otte J."/>
            <person name="Skaloud P."/>
            <person name="Haon M."/>
            <person name="Grisel S."/>
            <person name="Petersen M."/>
            <person name="Berrin J.G."/>
            <person name="Delaux P.M."/>
            <person name="Dal Grande F."/>
            <person name="Keller J."/>
        </authorList>
    </citation>
    <scope>NUCLEOTIDE SEQUENCE [LARGE SCALE GENOMIC DNA]</scope>
    <source>
        <strain evidence="8 9">SAG 245.80</strain>
    </source>
</reference>
<dbReference type="GO" id="GO:0000719">
    <property type="term" value="P:photoreactive repair"/>
    <property type="evidence" value="ECO:0007669"/>
    <property type="project" value="TreeGrafter"/>
</dbReference>
<evidence type="ECO:0000256" key="3">
    <source>
        <dbReference type="ARBA" id="ARBA00022827"/>
    </source>
</evidence>
<dbReference type="SUPFAM" id="SSF48173">
    <property type="entry name" value="Cryptochrome/photolyase FAD-binding domain"/>
    <property type="match status" value="1"/>
</dbReference>
<dbReference type="GO" id="GO:0071949">
    <property type="term" value="F:FAD binding"/>
    <property type="evidence" value="ECO:0007669"/>
    <property type="project" value="TreeGrafter"/>
</dbReference>
<evidence type="ECO:0000313" key="8">
    <source>
        <dbReference type="EMBL" id="KAK9834164.1"/>
    </source>
</evidence>
<feature type="domain" description="Cryptochrome/DNA photolyase FAD-binding" evidence="7">
    <location>
        <begin position="212"/>
        <end position="393"/>
    </location>
</feature>
<evidence type="ECO:0000256" key="2">
    <source>
        <dbReference type="ARBA" id="ARBA00022630"/>
    </source>
</evidence>
<feature type="binding site" evidence="4">
    <location>
        <begin position="312"/>
        <end position="314"/>
    </location>
    <ligand>
        <name>FAD</name>
        <dbReference type="ChEBI" id="CHEBI:57692"/>
    </ligand>
</feature>
<dbReference type="Gene3D" id="1.10.579.10">
    <property type="entry name" value="DNA Cyclobutane Dipyrimidine Photolyase, subunit A, domain 3"/>
    <property type="match status" value="1"/>
</dbReference>
<feature type="site" description="Electron transfer via tryptophanyl radical" evidence="5">
    <location>
        <position position="322"/>
    </location>
</feature>
<keyword evidence="2 4" id="KW-0285">Flavoprotein</keyword>
<dbReference type="EMBL" id="JALJOU010000033">
    <property type="protein sequence ID" value="KAK9834164.1"/>
    <property type="molecule type" value="Genomic_DNA"/>
</dbReference>
<proteinExistence type="inferred from homology"/>
<feature type="site" description="Electron transfer via tryptophanyl radical" evidence="5">
    <location>
        <position position="245"/>
    </location>
</feature>
<keyword evidence="3 4" id="KW-0274">FAD</keyword>
<dbReference type="GO" id="GO:0003677">
    <property type="term" value="F:DNA binding"/>
    <property type="evidence" value="ECO:0007669"/>
    <property type="project" value="TreeGrafter"/>
</dbReference>
<dbReference type="InterPro" id="IPR036134">
    <property type="entry name" value="Crypto/Photolyase_FAD-like_sf"/>
</dbReference>
<accession>A0AAW1RKD7</accession>
<dbReference type="GO" id="GO:0003904">
    <property type="term" value="F:deoxyribodipyrimidine photo-lyase activity"/>
    <property type="evidence" value="ECO:0007669"/>
    <property type="project" value="TreeGrafter"/>
</dbReference>
<evidence type="ECO:0000313" key="9">
    <source>
        <dbReference type="Proteomes" id="UP001445335"/>
    </source>
</evidence>
<feature type="region of interest" description="Disordered" evidence="6">
    <location>
        <begin position="85"/>
        <end position="106"/>
    </location>
</feature>
<dbReference type="InterPro" id="IPR005101">
    <property type="entry name" value="Cryptochr/Photolyase_FAD-bd"/>
</dbReference>
<evidence type="ECO:0000259" key="7">
    <source>
        <dbReference type="Pfam" id="PF03441"/>
    </source>
</evidence>
<evidence type="ECO:0000256" key="1">
    <source>
        <dbReference type="ARBA" id="ARBA00005862"/>
    </source>
</evidence>
<evidence type="ECO:0000256" key="4">
    <source>
        <dbReference type="PIRSR" id="PIRSR602081-1"/>
    </source>
</evidence>
<dbReference type="Proteomes" id="UP001445335">
    <property type="component" value="Unassembled WGS sequence"/>
</dbReference>
<dbReference type="PRINTS" id="PR00147">
    <property type="entry name" value="DNAPHOTLYASE"/>
</dbReference>
<evidence type="ECO:0000256" key="6">
    <source>
        <dbReference type="SAM" id="MobiDB-lite"/>
    </source>
</evidence>
<dbReference type="AlphaFoldDB" id="A0AAW1RKD7"/>
<dbReference type="Pfam" id="PF03441">
    <property type="entry name" value="FAD_binding_7"/>
    <property type="match status" value="1"/>
</dbReference>
<evidence type="ECO:0000256" key="5">
    <source>
        <dbReference type="PIRSR" id="PIRSR602081-2"/>
    </source>
</evidence>
<dbReference type="InterPro" id="IPR002081">
    <property type="entry name" value="Cryptochrome/DNA_photolyase_1"/>
</dbReference>
<protein>
    <recommendedName>
        <fullName evidence="7">Cryptochrome/DNA photolyase FAD-binding domain-containing protein</fullName>
    </recommendedName>
</protein>
<dbReference type="PANTHER" id="PTHR11455">
    <property type="entry name" value="CRYPTOCHROME"/>
    <property type="match status" value="1"/>
</dbReference>